<dbReference type="InterPro" id="IPR050155">
    <property type="entry name" value="HAD-like_hydrolase_sf"/>
</dbReference>
<dbReference type="EMBL" id="SNWM01000002">
    <property type="protein sequence ID" value="TDO22632.1"/>
    <property type="molecule type" value="Genomic_DNA"/>
</dbReference>
<dbReference type="GO" id="GO:0008967">
    <property type="term" value="F:phosphoglycolate phosphatase activity"/>
    <property type="evidence" value="ECO:0007669"/>
    <property type="project" value="UniProtKB-EC"/>
</dbReference>
<evidence type="ECO:0000313" key="5">
    <source>
        <dbReference type="EMBL" id="TDO22632.1"/>
    </source>
</evidence>
<sequence>MIEQSTIDKYKAYIFEFDDVLYPEKDYLLQVYYLFAQFMEYTVQNDAAEMLGYMKEQYEKYGAAGIFDNTKTKFTLEEEYRLNFDLLNRNAKLPLKLLMFPKVLEFLKKLVQSGKQVFLLSSGNPEKQLNKLRQLEWEGLAQHIKVYFADEIAQKPDPVCIEFVLQEHSLHPDNVMFIGRDIADENMAAAAGVFFLNVEEL</sequence>
<dbReference type="InterPro" id="IPR023214">
    <property type="entry name" value="HAD_sf"/>
</dbReference>
<dbReference type="OrthoDB" id="791795at2"/>
<dbReference type="PANTHER" id="PTHR43434:SF1">
    <property type="entry name" value="PHOSPHOGLYCOLATE PHOSPHATASE"/>
    <property type="match status" value="1"/>
</dbReference>
<keyword evidence="6" id="KW-1185">Reference proteome</keyword>
<comment type="catalytic activity">
    <reaction evidence="1">
        <text>2-phosphoglycolate + H2O = glycolate + phosphate</text>
        <dbReference type="Rhea" id="RHEA:14369"/>
        <dbReference type="ChEBI" id="CHEBI:15377"/>
        <dbReference type="ChEBI" id="CHEBI:29805"/>
        <dbReference type="ChEBI" id="CHEBI:43474"/>
        <dbReference type="ChEBI" id="CHEBI:58033"/>
        <dbReference type="EC" id="3.1.3.18"/>
    </reaction>
</comment>
<dbReference type="Proteomes" id="UP000295499">
    <property type="component" value="Unassembled WGS sequence"/>
</dbReference>
<dbReference type="InterPro" id="IPR041492">
    <property type="entry name" value="HAD_2"/>
</dbReference>
<gene>
    <name evidence="5" type="ORF">CLV32_1610</name>
</gene>
<comment type="caution">
    <text evidence="5">The sequence shown here is derived from an EMBL/GenBank/DDBJ whole genome shotgun (WGS) entry which is preliminary data.</text>
</comment>
<dbReference type="Gene3D" id="3.40.50.1000">
    <property type="entry name" value="HAD superfamily/HAD-like"/>
    <property type="match status" value="1"/>
</dbReference>
<evidence type="ECO:0000256" key="3">
    <source>
        <dbReference type="ARBA" id="ARBA00006171"/>
    </source>
</evidence>
<name>A0A4R6IKN2_9SPHI</name>
<dbReference type="GO" id="GO:0006281">
    <property type="term" value="P:DNA repair"/>
    <property type="evidence" value="ECO:0007669"/>
    <property type="project" value="TreeGrafter"/>
</dbReference>
<dbReference type="AlphaFoldDB" id="A0A4R6IKN2"/>
<reference evidence="5 6" key="1">
    <citation type="submission" date="2019-03" db="EMBL/GenBank/DDBJ databases">
        <title>Genomic Encyclopedia of Archaeal and Bacterial Type Strains, Phase II (KMG-II): from individual species to whole genera.</title>
        <authorList>
            <person name="Goeker M."/>
        </authorList>
    </citation>
    <scope>NUCLEOTIDE SEQUENCE [LARGE SCALE GENOMIC DNA]</scope>
    <source>
        <strain evidence="5 6">DSM 19034</strain>
    </source>
</reference>
<organism evidence="5 6">
    <name type="scientific">Pedobacter duraquae</name>
    <dbReference type="NCBI Taxonomy" id="425511"/>
    <lineage>
        <taxon>Bacteria</taxon>
        <taxon>Pseudomonadati</taxon>
        <taxon>Bacteroidota</taxon>
        <taxon>Sphingobacteriia</taxon>
        <taxon>Sphingobacteriales</taxon>
        <taxon>Sphingobacteriaceae</taxon>
        <taxon>Pedobacter</taxon>
    </lineage>
</organism>
<comment type="pathway">
    <text evidence="2">Organic acid metabolism; glycolate biosynthesis; glycolate from 2-phosphoglycolate: step 1/1.</text>
</comment>
<evidence type="ECO:0000313" key="6">
    <source>
        <dbReference type="Proteomes" id="UP000295499"/>
    </source>
</evidence>
<dbReference type="SUPFAM" id="SSF56784">
    <property type="entry name" value="HAD-like"/>
    <property type="match status" value="1"/>
</dbReference>
<dbReference type="InterPro" id="IPR036412">
    <property type="entry name" value="HAD-like_sf"/>
</dbReference>
<evidence type="ECO:0000256" key="4">
    <source>
        <dbReference type="ARBA" id="ARBA00013078"/>
    </source>
</evidence>
<dbReference type="PANTHER" id="PTHR43434">
    <property type="entry name" value="PHOSPHOGLYCOLATE PHOSPHATASE"/>
    <property type="match status" value="1"/>
</dbReference>
<proteinExistence type="inferred from homology"/>
<dbReference type="Pfam" id="PF13419">
    <property type="entry name" value="HAD_2"/>
    <property type="match status" value="1"/>
</dbReference>
<dbReference type="CDD" id="cd01427">
    <property type="entry name" value="HAD_like"/>
    <property type="match status" value="1"/>
</dbReference>
<comment type="similarity">
    <text evidence="3">Belongs to the HAD-like hydrolase superfamily. CbbY/CbbZ/Gph/YieH family.</text>
</comment>
<dbReference type="RefSeq" id="WP_133554150.1">
    <property type="nucleotide sequence ID" value="NZ_SNWM01000002.1"/>
</dbReference>
<protein>
    <recommendedName>
        <fullName evidence="4">phosphoglycolate phosphatase</fullName>
        <ecNumber evidence="4">3.1.3.18</ecNumber>
    </recommendedName>
</protein>
<evidence type="ECO:0000256" key="1">
    <source>
        <dbReference type="ARBA" id="ARBA00000830"/>
    </source>
</evidence>
<accession>A0A4R6IKN2</accession>
<dbReference type="EC" id="3.1.3.18" evidence="4"/>
<evidence type="ECO:0000256" key="2">
    <source>
        <dbReference type="ARBA" id="ARBA00004818"/>
    </source>
</evidence>
<dbReference type="Gene3D" id="1.10.150.520">
    <property type="match status" value="1"/>
</dbReference>